<evidence type="ECO:0000313" key="6">
    <source>
        <dbReference type="Proteomes" id="UP000239203"/>
    </source>
</evidence>
<dbReference type="Pfam" id="PF00392">
    <property type="entry name" value="GntR"/>
    <property type="match status" value="1"/>
</dbReference>
<name>A0A2S6GKI9_9PSEU</name>
<evidence type="ECO:0000256" key="2">
    <source>
        <dbReference type="ARBA" id="ARBA00023125"/>
    </source>
</evidence>
<dbReference type="SMART" id="SM00866">
    <property type="entry name" value="UTRA"/>
    <property type="match status" value="1"/>
</dbReference>
<dbReference type="InterPro" id="IPR011663">
    <property type="entry name" value="UTRA"/>
</dbReference>
<keyword evidence="1" id="KW-0805">Transcription regulation</keyword>
<dbReference type="GO" id="GO:0003677">
    <property type="term" value="F:DNA binding"/>
    <property type="evidence" value="ECO:0007669"/>
    <property type="project" value="UniProtKB-KW"/>
</dbReference>
<dbReference type="PANTHER" id="PTHR44846">
    <property type="entry name" value="MANNOSYL-D-GLYCERATE TRANSPORT/METABOLISM SYSTEM REPRESSOR MNGR-RELATED"/>
    <property type="match status" value="1"/>
</dbReference>
<dbReference type="PANTHER" id="PTHR44846:SF17">
    <property type="entry name" value="GNTR-FAMILY TRANSCRIPTIONAL REGULATOR"/>
    <property type="match status" value="1"/>
</dbReference>
<proteinExistence type="predicted"/>
<reference evidence="5 6" key="1">
    <citation type="submission" date="2018-02" db="EMBL/GenBank/DDBJ databases">
        <title>Genomic Encyclopedia of Archaeal and Bacterial Type Strains, Phase II (KMG-II): from individual species to whole genera.</title>
        <authorList>
            <person name="Goeker M."/>
        </authorList>
    </citation>
    <scope>NUCLEOTIDE SEQUENCE [LARGE SCALE GENOMIC DNA]</scope>
    <source>
        <strain evidence="5 6">YU 961-1</strain>
    </source>
</reference>
<dbReference type="GO" id="GO:0045892">
    <property type="term" value="P:negative regulation of DNA-templated transcription"/>
    <property type="evidence" value="ECO:0007669"/>
    <property type="project" value="TreeGrafter"/>
</dbReference>
<gene>
    <name evidence="5" type="ORF">CLV40_11211</name>
</gene>
<sequence length="259" mass="28854">MGPGPRYQELADELREAIQAEATVLGVQLVDGAKLPTEPELADHYQSGRGTIRAALAGLAAEGLIETRGRAGTYIRRLPLLEYNVDAEHPRRRDRTGTVTDTWSSVVRESGREPSQDFKFRIEPATVVIADRLNVAVNDLVVVREMFRYVNDIPWSVQTTFYPYEIAKACGLDTPTDIAEGTVRRMAARGYVEDRIVHEISSRPARADERERFDLAPGVSVLLFRRLATAKDVVTRLTVEILPADRNIITHLTDNSEGA</sequence>
<protein>
    <submittedName>
        <fullName evidence="5">GntR family transcriptional regulator</fullName>
    </submittedName>
</protein>
<dbReference type="Proteomes" id="UP000239203">
    <property type="component" value="Unassembled WGS sequence"/>
</dbReference>
<dbReference type="InterPro" id="IPR028978">
    <property type="entry name" value="Chorismate_lyase_/UTRA_dom_sf"/>
</dbReference>
<dbReference type="InterPro" id="IPR036390">
    <property type="entry name" value="WH_DNA-bd_sf"/>
</dbReference>
<dbReference type="PRINTS" id="PR00035">
    <property type="entry name" value="HTHGNTR"/>
</dbReference>
<dbReference type="GO" id="GO:0003700">
    <property type="term" value="F:DNA-binding transcription factor activity"/>
    <property type="evidence" value="ECO:0007669"/>
    <property type="project" value="InterPro"/>
</dbReference>
<accession>A0A2S6GKI9</accession>
<evidence type="ECO:0000256" key="3">
    <source>
        <dbReference type="ARBA" id="ARBA00023163"/>
    </source>
</evidence>
<keyword evidence="3" id="KW-0804">Transcription</keyword>
<keyword evidence="2" id="KW-0238">DNA-binding</keyword>
<comment type="caution">
    <text evidence="5">The sequence shown here is derived from an EMBL/GenBank/DDBJ whole genome shotgun (WGS) entry which is preliminary data.</text>
</comment>
<dbReference type="Pfam" id="PF07702">
    <property type="entry name" value="UTRA"/>
    <property type="match status" value="1"/>
</dbReference>
<dbReference type="InterPro" id="IPR036388">
    <property type="entry name" value="WH-like_DNA-bd_sf"/>
</dbReference>
<dbReference type="PROSITE" id="PS50949">
    <property type="entry name" value="HTH_GNTR"/>
    <property type="match status" value="1"/>
</dbReference>
<dbReference type="AlphaFoldDB" id="A0A2S6GKI9"/>
<evidence type="ECO:0000259" key="4">
    <source>
        <dbReference type="PROSITE" id="PS50949"/>
    </source>
</evidence>
<dbReference type="InterPro" id="IPR000524">
    <property type="entry name" value="Tscrpt_reg_HTH_GntR"/>
</dbReference>
<keyword evidence="6" id="KW-1185">Reference proteome</keyword>
<dbReference type="Gene3D" id="1.10.10.10">
    <property type="entry name" value="Winged helix-like DNA-binding domain superfamily/Winged helix DNA-binding domain"/>
    <property type="match status" value="1"/>
</dbReference>
<dbReference type="InterPro" id="IPR050679">
    <property type="entry name" value="Bact_HTH_transcr_reg"/>
</dbReference>
<feature type="domain" description="HTH gntR-type" evidence="4">
    <location>
        <begin position="4"/>
        <end position="78"/>
    </location>
</feature>
<organism evidence="5 6">
    <name type="scientific">Actinokineospora auranticolor</name>
    <dbReference type="NCBI Taxonomy" id="155976"/>
    <lineage>
        <taxon>Bacteria</taxon>
        <taxon>Bacillati</taxon>
        <taxon>Actinomycetota</taxon>
        <taxon>Actinomycetes</taxon>
        <taxon>Pseudonocardiales</taxon>
        <taxon>Pseudonocardiaceae</taxon>
        <taxon>Actinokineospora</taxon>
    </lineage>
</organism>
<dbReference type="SMART" id="SM00345">
    <property type="entry name" value="HTH_GNTR"/>
    <property type="match status" value="1"/>
</dbReference>
<evidence type="ECO:0000313" key="5">
    <source>
        <dbReference type="EMBL" id="PPK65752.1"/>
    </source>
</evidence>
<dbReference type="SUPFAM" id="SSF46785">
    <property type="entry name" value="Winged helix' DNA-binding domain"/>
    <property type="match status" value="1"/>
</dbReference>
<evidence type="ECO:0000256" key="1">
    <source>
        <dbReference type="ARBA" id="ARBA00023015"/>
    </source>
</evidence>
<dbReference type="SUPFAM" id="SSF64288">
    <property type="entry name" value="Chorismate lyase-like"/>
    <property type="match status" value="1"/>
</dbReference>
<dbReference type="EMBL" id="PTIX01000012">
    <property type="protein sequence ID" value="PPK65752.1"/>
    <property type="molecule type" value="Genomic_DNA"/>
</dbReference>
<dbReference type="Gene3D" id="3.40.1410.10">
    <property type="entry name" value="Chorismate lyase-like"/>
    <property type="match status" value="1"/>
</dbReference>